<proteinExistence type="inferred from homology"/>
<dbReference type="Pfam" id="PF00496">
    <property type="entry name" value="SBP_bac_5"/>
    <property type="match status" value="1"/>
</dbReference>
<feature type="chain" id="PRO_5011632629" evidence="4">
    <location>
        <begin position="28"/>
        <end position="828"/>
    </location>
</feature>
<dbReference type="SUPFAM" id="SSF53850">
    <property type="entry name" value="Periplasmic binding protein-like II"/>
    <property type="match status" value="2"/>
</dbReference>
<dbReference type="InterPro" id="IPR039424">
    <property type="entry name" value="SBP_5"/>
</dbReference>
<evidence type="ECO:0000256" key="3">
    <source>
        <dbReference type="ARBA" id="ARBA00022729"/>
    </source>
</evidence>
<evidence type="ECO:0000256" key="4">
    <source>
        <dbReference type="SAM" id="SignalP"/>
    </source>
</evidence>
<dbReference type="Proteomes" id="UP000199476">
    <property type="component" value="Unassembled WGS sequence"/>
</dbReference>
<feature type="domain" description="Solute-binding protein family 5" evidence="5">
    <location>
        <begin position="37"/>
        <end position="272"/>
    </location>
</feature>
<dbReference type="OrthoDB" id="9772924at2"/>
<evidence type="ECO:0000256" key="2">
    <source>
        <dbReference type="ARBA" id="ARBA00022448"/>
    </source>
</evidence>
<dbReference type="AlphaFoldDB" id="A0A1G9KG32"/>
<keyword evidence="2" id="KW-0813">Transport</keyword>
<accession>A0A1G9KG32</accession>
<dbReference type="GO" id="GO:0015833">
    <property type="term" value="P:peptide transport"/>
    <property type="evidence" value="ECO:0007669"/>
    <property type="project" value="TreeGrafter"/>
</dbReference>
<gene>
    <name evidence="6" type="ORF">SAMN04488692_1059</name>
</gene>
<evidence type="ECO:0000313" key="7">
    <source>
        <dbReference type="Proteomes" id="UP000199476"/>
    </source>
</evidence>
<comment type="similarity">
    <text evidence="1">Belongs to the bacterial solute-binding protein 5 family.</text>
</comment>
<name>A0A1G9KG32_9FIRM</name>
<evidence type="ECO:0000313" key="6">
    <source>
        <dbReference type="EMBL" id="SDL48651.1"/>
    </source>
</evidence>
<organism evidence="6 7">
    <name type="scientific">Halarsenatibacter silvermanii</name>
    <dbReference type="NCBI Taxonomy" id="321763"/>
    <lineage>
        <taxon>Bacteria</taxon>
        <taxon>Bacillati</taxon>
        <taxon>Bacillota</taxon>
        <taxon>Clostridia</taxon>
        <taxon>Halanaerobiales</taxon>
        <taxon>Halarsenatibacteraceae</taxon>
        <taxon>Halarsenatibacter</taxon>
    </lineage>
</organism>
<dbReference type="RefSeq" id="WP_089758734.1">
    <property type="nucleotide sequence ID" value="NZ_FNGO01000005.1"/>
</dbReference>
<dbReference type="GO" id="GO:1904680">
    <property type="term" value="F:peptide transmembrane transporter activity"/>
    <property type="evidence" value="ECO:0007669"/>
    <property type="project" value="TreeGrafter"/>
</dbReference>
<keyword evidence="3 4" id="KW-0732">Signal</keyword>
<dbReference type="Gene3D" id="3.40.190.10">
    <property type="entry name" value="Periplasmic binding protein-like II"/>
    <property type="match status" value="1"/>
</dbReference>
<dbReference type="Gene3D" id="3.10.105.10">
    <property type="entry name" value="Dipeptide-binding Protein, Domain 3"/>
    <property type="match status" value="1"/>
</dbReference>
<dbReference type="STRING" id="321763.SAMN04488692_1059"/>
<sequence length="828" mass="95768">MDKNYRSIIIMLILAALLFSAVPEARAQEEVPQGGWLDSILATEIEDPAEAITRLRDGEIDIFAQALSRSDLKERVQEAEELDYIENYGSYEELTLNPAGTPEEPYFEATGELNPFARPRFREALNWLVDREYIVDEIYGGLAESKYTMLGTAFMDYSRHISTQREIEVEYSHDPDRASERIEEEMLAMGAEKVEGDWHYQGEPVTLTGLIRTEDERHEIGDYTANLLEDEGFEVERRYVTSDEASPIWMTGNPHAGEWSFYTGAWISTVVSRDEGADFDFFFTDRGLGTPLYQEYDPPEELDEAYLRLSQRDFSSLEEREKLFEKALWGSMSNAKRIWLTDSISFSPLREEIQLVHDYAGGLSGAWLWAHTLKSEDSPGGTVEVSQPSILTQPWNPTDGSNWIFDMMLIRATSEGGYTVDPYTGLHYPKNFSEAEVYIQEDLPVEQNLDWVDLERVKPEDNQVPEDAWYEWDAEEERFITAGEEFEELPRAKRRVRTKYPGDTDIYWHDGSEFSAADVVWNFIELADRASEESDIYDESKVTDYQSFMDTFLGFKIVEEDPLIIDYYSDLYYLDAELYIPSGFPLWNQGSGAWHNMNAAFRAEAEELIAHTSAKADALEIEHANYVGGPSLEYIKEQLEWMKDDNYIPYENTLGEFIDEKEAERRYENLHNWYEDKGHFWIGTGPYYLEAAHPVEGMVELERFEDYPYRADRWEFFEEPMVPRIEISAPDMVDIGEAAEFELELTHEDSPYPAEELREMTYLLFDERDNLVAEGDHFTEIEPGRWELEIPAEKTDELITGSSRLEVVVSTYEIASPVISRLEFVSVE</sequence>
<protein>
    <submittedName>
        <fullName evidence="6">Peptide/nickel transport system substrate-binding protein</fullName>
    </submittedName>
</protein>
<keyword evidence="7" id="KW-1185">Reference proteome</keyword>
<dbReference type="PANTHER" id="PTHR30290:SF9">
    <property type="entry name" value="OLIGOPEPTIDE-BINDING PROTEIN APPA"/>
    <property type="match status" value="1"/>
</dbReference>
<evidence type="ECO:0000256" key="1">
    <source>
        <dbReference type="ARBA" id="ARBA00005695"/>
    </source>
</evidence>
<feature type="signal peptide" evidence="4">
    <location>
        <begin position="1"/>
        <end position="27"/>
    </location>
</feature>
<evidence type="ECO:0000259" key="5">
    <source>
        <dbReference type="Pfam" id="PF00496"/>
    </source>
</evidence>
<dbReference type="PANTHER" id="PTHR30290">
    <property type="entry name" value="PERIPLASMIC BINDING COMPONENT OF ABC TRANSPORTER"/>
    <property type="match status" value="1"/>
</dbReference>
<reference evidence="6 7" key="1">
    <citation type="submission" date="2016-10" db="EMBL/GenBank/DDBJ databases">
        <authorList>
            <person name="de Groot N.N."/>
        </authorList>
    </citation>
    <scope>NUCLEOTIDE SEQUENCE [LARGE SCALE GENOMIC DNA]</scope>
    <source>
        <strain evidence="6 7">SLAS-1</strain>
    </source>
</reference>
<dbReference type="EMBL" id="FNGO01000005">
    <property type="protein sequence ID" value="SDL48651.1"/>
    <property type="molecule type" value="Genomic_DNA"/>
</dbReference>
<dbReference type="InterPro" id="IPR000914">
    <property type="entry name" value="SBP_5_dom"/>
</dbReference>